<dbReference type="OrthoDB" id="3800738at2759"/>
<dbReference type="AlphaFoldDB" id="A0A4U0UX50"/>
<dbReference type="EMBL" id="NAJP01000032">
    <property type="protein sequence ID" value="TKA40637.1"/>
    <property type="molecule type" value="Genomic_DNA"/>
</dbReference>
<sequence length="253" mass="28753">MAFPAPYLGNPFATRSASSAVFDLTELFEPIVAQLSPQTLFHAQRVSKSWQAKISGSALLRRKLCLRESFPGPAKVWVIDAQHQYNVFIISDRIRRQRYPGPLNYQRGLYLRRPIVWNDLVLQGHGVPWRPLLDRVLLMASASFRVVPLLHPQHVHFKYADMYLTNPPVRTLRVYWVMPSGDWWDHDLEAQDGVGVSFKDISKSYIAAVTEMRTAGTVVDLSRSYVEMSQGAGVTESEIRMVESPGSWPPWSA</sequence>
<gene>
    <name evidence="1" type="ORF">B0A54_09098</name>
</gene>
<protein>
    <recommendedName>
        <fullName evidence="3">F-box domain-containing protein</fullName>
    </recommendedName>
</protein>
<proteinExistence type="predicted"/>
<reference evidence="1 2" key="1">
    <citation type="submission" date="2017-03" db="EMBL/GenBank/DDBJ databases">
        <title>Genomes of endolithic fungi from Antarctica.</title>
        <authorList>
            <person name="Coleine C."/>
            <person name="Masonjones S."/>
            <person name="Stajich J.E."/>
        </authorList>
    </citation>
    <scope>NUCLEOTIDE SEQUENCE [LARGE SCALE GENOMIC DNA]</scope>
    <source>
        <strain evidence="1 2">CCFEE 5311</strain>
    </source>
</reference>
<organism evidence="1 2">
    <name type="scientific">Friedmanniomyces endolithicus</name>
    <dbReference type="NCBI Taxonomy" id="329885"/>
    <lineage>
        <taxon>Eukaryota</taxon>
        <taxon>Fungi</taxon>
        <taxon>Dikarya</taxon>
        <taxon>Ascomycota</taxon>
        <taxon>Pezizomycotina</taxon>
        <taxon>Dothideomycetes</taxon>
        <taxon>Dothideomycetidae</taxon>
        <taxon>Mycosphaerellales</taxon>
        <taxon>Teratosphaeriaceae</taxon>
        <taxon>Friedmanniomyces</taxon>
    </lineage>
</organism>
<name>A0A4U0UX50_9PEZI</name>
<evidence type="ECO:0008006" key="3">
    <source>
        <dbReference type="Google" id="ProtNLM"/>
    </source>
</evidence>
<dbReference type="InterPro" id="IPR036047">
    <property type="entry name" value="F-box-like_dom_sf"/>
</dbReference>
<dbReference type="Proteomes" id="UP000310066">
    <property type="component" value="Unassembled WGS sequence"/>
</dbReference>
<accession>A0A4U0UX50</accession>
<dbReference type="SUPFAM" id="SSF81383">
    <property type="entry name" value="F-box domain"/>
    <property type="match status" value="1"/>
</dbReference>
<comment type="caution">
    <text evidence="1">The sequence shown here is derived from an EMBL/GenBank/DDBJ whole genome shotgun (WGS) entry which is preliminary data.</text>
</comment>
<evidence type="ECO:0000313" key="2">
    <source>
        <dbReference type="Proteomes" id="UP000310066"/>
    </source>
</evidence>
<evidence type="ECO:0000313" key="1">
    <source>
        <dbReference type="EMBL" id="TKA40637.1"/>
    </source>
</evidence>